<dbReference type="Pfam" id="PF23213">
    <property type="entry name" value="DUF7065"/>
    <property type="match status" value="1"/>
</dbReference>
<feature type="domain" description="DUF7065" evidence="2">
    <location>
        <begin position="16"/>
        <end position="173"/>
    </location>
</feature>
<name>A0A2U3NTF4_9MYCO</name>
<evidence type="ECO:0000313" key="3">
    <source>
        <dbReference type="EMBL" id="SPM34801.1"/>
    </source>
</evidence>
<dbReference type="RefSeq" id="WP_077087932.1">
    <property type="nucleotide sequence ID" value="NZ_LT721901.1"/>
</dbReference>
<evidence type="ECO:0000313" key="4">
    <source>
        <dbReference type="Proteomes" id="UP000240988"/>
    </source>
</evidence>
<protein>
    <submittedName>
        <fullName evidence="3">Uncharacterized protein</fullName>
    </submittedName>
</protein>
<proteinExistence type="predicted"/>
<gene>
    <name evidence="3" type="ORF">MRAB57_2622</name>
</gene>
<evidence type="ECO:0000259" key="2">
    <source>
        <dbReference type="Pfam" id="PF23213"/>
    </source>
</evidence>
<sequence length="301" mass="33598">MTDFAKYEGLVVDPDQELWGQSYYYNAYDPVARIGVLIRIGMLPNRKQANSWLIAFADGLPVFARTNLNLPYTDARPAGGLELAGLTVRAVEPLMLTHISFGNADFALELDWRSDVSMADCIALTQDAEGTFAREMASVHLEGPSVVTGHLSIRGERVALTGTGFRDIAAGVRNWDSLGHYRLAWPIFDNGVAFCGIHGVSTTGANSYMRMFYDGARWLRVNAIKDTIDYAPDSFSVTSMQWAFNDELGRHFTFSATPLFTWLFPQDTFVVCEQIMEFQLDDGTIGYGLSEGGFRLPWRRE</sequence>
<dbReference type="InterPro" id="IPR055493">
    <property type="entry name" value="DUF7065"/>
</dbReference>
<organism evidence="3 4">
    <name type="scientific">Mycobacterium rhizamassiliense</name>
    <dbReference type="NCBI Taxonomy" id="1841860"/>
    <lineage>
        <taxon>Bacteria</taxon>
        <taxon>Bacillati</taxon>
        <taxon>Actinomycetota</taxon>
        <taxon>Actinomycetes</taxon>
        <taxon>Mycobacteriales</taxon>
        <taxon>Mycobacteriaceae</taxon>
        <taxon>Mycobacterium</taxon>
    </lineage>
</organism>
<keyword evidence="4" id="KW-1185">Reference proteome</keyword>
<reference evidence="3 4" key="1">
    <citation type="submission" date="2017-01" db="EMBL/GenBank/DDBJ databases">
        <authorList>
            <consortium name="Urmite Genomes"/>
        </authorList>
    </citation>
    <scope>NUCLEOTIDE SEQUENCE [LARGE SCALE GENOMIC DNA]</scope>
    <source>
        <strain evidence="3 4">AB57</strain>
    </source>
</reference>
<accession>A0A2U3NTF4</accession>
<dbReference type="AlphaFoldDB" id="A0A2U3NTF4"/>
<dbReference type="OrthoDB" id="4507307at2"/>
<dbReference type="InterPro" id="IPR055492">
    <property type="entry name" value="DUF7064"/>
</dbReference>
<feature type="domain" description="DUF7064" evidence="1">
    <location>
        <begin position="174"/>
        <end position="291"/>
    </location>
</feature>
<dbReference type="Pfam" id="PF23212">
    <property type="entry name" value="DUF7064"/>
    <property type="match status" value="1"/>
</dbReference>
<dbReference type="EMBL" id="FUFA01000004">
    <property type="protein sequence ID" value="SPM34801.1"/>
    <property type="molecule type" value="Genomic_DNA"/>
</dbReference>
<dbReference type="Proteomes" id="UP000240988">
    <property type="component" value="Unassembled WGS sequence"/>
</dbReference>
<dbReference type="STRING" id="1841860.GCA_900157375_02625"/>
<evidence type="ECO:0000259" key="1">
    <source>
        <dbReference type="Pfam" id="PF23212"/>
    </source>
</evidence>